<evidence type="ECO:0000256" key="6">
    <source>
        <dbReference type="ARBA" id="ARBA00022741"/>
    </source>
</evidence>
<sequence>MPKMTLLTSQPFIKKFIISVSFGLIGLLFSGYAIRIPFGDFQLNFIWSIAFPLVITLAYGLRFGLLSITCGLTFLYPFILGYMNGYGSFVGMLVLYVWIVFHGLGKYWRETSPTRLNHPITIQLAYSVVRFIIYATLFQPLMTLNPPPWNLEAFPSIQSEIVWYFSVRGIFMEMMLLLIVDTVLLLPRIRQLFNLETDESMRYNGRVLTGFLGGGLLFISFILAVQYTLIDEVPLTEWLLPPNPKTALTLFLSSFLFMIMAGVTMRYVEKTLANERAFKTTYERYQAIFEQMQDIYLELMLDGTIVNASPSIYSTLDLTENQLIGTNFCQLFSEVKGKAWLQELEQQGGFIEKKMTVLAHSGKTLVWSIHLKKIQLKEGEPRLVAMIRDMTDIEEAMKEVTRLNSDLERRVNKRTKDLHASIETLERFNYVVSHDLKTPIRAIDAYTEMIEEDEHNLSGETKDALASIRHIVADMIRLIERLLHYSRVNQATIEKERVPLQPFITEVLDQLRLSHDFTVIFNKPLPTVLGEAVLIKQVFLNVLDNAVTYKTKDEPLLLMIDSVETEDTLSVLVTDNGCGIAKDDLPHVWDLFTTGHQKGTGIGLSTVKRIMEALGGSVQLESRLKKGTTVTLVFPKA</sequence>
<dbReference type="SMART" id="SM00091">
    <property type="entry name" value="PAS"/>
    <property type="match status" value="1"/>
</dbReference>
<keyword evidence="11" id="KW-0812">Transmembrane</keyword>
<dbReference type="EMBL" id="BJWJ01000009">
    <property type="protein sequence ID" value="GEM04184.1"/>
    <property type="molecule type" value="Genomic_DNA"/>
</dbReference>
<evidence type="ECO:0000256" key="8">
    <source>
        <dbReference type="ARBA" id="ARBA00022840"/>
    </source>
</evidence>
<dbReference type="SMART" id="SM00387">
    <property type="entry name" value="HATPase_c"/>
    <property type="match status" value="1"/>
</dbReference>
<evidence type="ECO:0000256" key="9">
    <source>
        <dbReference type="ARBA" id="ARBA00023012"/>
    </source>
</evidence>
<keyword evidence="4" id="KW-0597">Phosphoprotein</keyword>
<dbReference type="PROSITE" id="PS50109">
    <property type="entry name" value="HIS_KIN"/>
    <property type="match status" value="1"/>
</dbReference>
<evidence type="ECO:0000256" key="2">
    <source>
        <dbReference type="ARBA" id="ARBA00004370"/>
    </source>
</evidence>
<dbReference type="GO" id="GO:0016020">
    <property type="term" value="C:membrane"/>
    <property type="evidence" value="ECO:0007669"/>
    <property type="project" value="UniProtKB-SubCell"/>
</dbReference>
<evidence type="ECO:0000256" key="10">
    <source>
        <dbReference type="ARBA" id="ARBA00023136"/>
    </source>
</evidence>
<dbReference type="GO" id="GO:0005524">
    <property type="term" value="F:ATP binding"/>
    <property type="evidence" value="ECO:0007669"/>
    <property type="project" value="UniProtKB-KW"/>
</dbReference>
<feature type="transmembrane region" description="Helical" evidence="11">
    <location>
        <begin position="207"/>
        <end position="227"/>
    </location>
</feature>
<dbReference type="CDD" id="cd00130">
    <property type="entry name" value="PAS"/>
    <property type="match status" value="1"/>
</dbReference>
<dbReference type="InterPro" id="IPR004358">
    <property type="entry name" value="Sig_transdc_His_kin-like_C"/>
</dbReference>
<dbReference type="SMART" id="SM00388">
    <property type="entry name" value="HisKA"/>
    <property type="match status" value="1"/>
</dbReference>
<dbReference type="PANTHER" id="PTHR42878">
    <property type="entry name" value="TWO-COMPONENT HISTIDINE KINASE"/>
    <property type="match status" value="1"/>
</dbReference>
<dbReference type="InterPro" id="IPR003661">
    <property type="entry name" value="HisK_dim/P_dom"/>
</dbReference>
<evidence type="ECO:0000256" key="7">
    <source>
        <dbReference type="ARBA" id="ARBA00022777"/>
    </source>
</evidence>
<feature type="transmembrane region" description="Helical" evidence="11">
    <location>
        <begin position="247"/>
        <end position="268"/>
    </location>
</feature>
<feature type="transmembrane region" description="Helical" evidence="11">
    <location>
        <begin position="89"/>
        <end position="108"/>
    </location>
</feature>
<dbReference type="SUPFAM" id="SSF55874">
    <property type="entry name" value="ATPase domain of HSP90 chaperone/DNA topoisomerase II/histidine kinase"/>
    <property type="match status" value="1"/>
</dbReference>
<dbReference type="Gene3D" id="3.30.565.10">
    <property type="entry name" value="Histidine kinase-like ATPase, C-terminal domain"/>
    <property type="match status" value="1"/>
</dbReference>
<dbReference type="InterPro" id="IPR005467">
    <property type="entry name" value="His_kinase_dom"/>
</dbReference>
<dbReference type="Gene3D" id="1.10.287.130">
    <property type="match status" value="1"/>
</dbReference>
<dbReference type="RefSeq" id="WP_177220680.1">
    <property type="nucleotide sequence ID" value="NZ_BJWJ01000009.1"/>
</dbReference>
<keyword evidence="9" id="KW-0902">Two-component regulatory system</keyword>
<dbReference type="Proteomes" id="UP000321773">
    <property type="component" value="Unassembled WGS sequence"/>
</dbReference>
<evidence type="ECO:0000256" key="11">
    <source>
        <dbReference type="SAM" id="Phobius"/>
    </source>
</evidence>
<evidence type="ECO:0000256" key="5">
    <source>
        <dbReference type="ARBA" id="ARBA00022679"/>
    </source>
</evidence>
<dbReference type="InterPro" id="IPR000014">
    <property type="entry name" value="PAS"/>
</dbReference>
<dbReference type="SUPFAM" id="SSF47384">
    <property type="entry name" value="Homodimeric domain of signal transducing histidine kinase"/>
    <property type="match status" value="1"/>
</dbReference>
<dbReference type="InterPro" id="IPR036097">
    <property type="entry name" value="HisK_dim/P_sf"/>
</dbReference>
<keyword evidence="7" id="KW-0418">Kinase</keyword>
<dbReference type="PANTHER" id="PTHR42878:SF15">
    <property type="entry name" value="BACTERIOPHYTOCHROME"/>
    <property type="match status" value="1"/>
</dbReference>
<dbReference type="EMBL" id="FPAI01000010">
    <property type="protein sequence ID" value="SFS79512.1"/>
    <property type="molecule type" value="Genomic_DNA"/>
</dbReference>
<comment type="subcellular location">
    <subcellularLocation>
        <location evidence="2">Membrane</location>
    </subcellularLocation>
</comment>
<protein>
    <recommendedName>
        <fullName evidence="3">histidine kinase</fullName>
        <ecNumber evidence="3">2.7.13.3</ecNumber>
    </recommendedName>
</protein>
<keyword evidence="10 11" id="KW-0472">Membrane</keyword>
<name>A0A1I6SRF3_9BACI</name>
<evidence type="ECO:0000313" key="13">
    <source>
        <dbReference type="EMBL" id="GEM04184.1"/>
    </source>
</evidence>
<feature type="transmembrane region" description="Helical" evidence="11">
    <location>
        <begin position="161"/>
        <end position="186"/>
    </location>
</feature>
<dbReference type="Pfam" id="PF13426">
    <property type="entry name" value="PAS_9"/>
    <property type="match status" value="1"/>
</dbReference>
<keyword evidence="8" id="KW-0067">ATP-binding</keyword>
<organism evidence="14 15">
    <name type="scientific">Halolactibacillus miurensis</name>
    <dbReference type="NCBI Taxonomy" id="306541"/>
    <lineage>
        <taxon>Bacteria</taxon>
        <taxon>Bacillati</taxon>
        <taxon>Bacillota</taxon>
        <taxon>Bacilli</taxon>
        <taxon>Bacillales</taxon>
        <taxon>Bacillaceae</taxon>
        <taxon>Halolactibacillus</taxon>
    </lineage>
</organism>
<keyword evidence="11" id="KW-1133">Transmembrane helix</keyword>
<dbReference type="GO" id="GO:0000155">
    <property type="term" value="F:phosphorelay sensor kinase activity"/>
    <property type="evidence" value="ECO:0007669"/>
    <property type="project" value="InterPro"/>
</dbReference>
<feature type="transmembrane region" description="Helical" evidence="11">
    <location>
        <begin position="41"/>
        <end position="58"/>
    </location>
</feature>
<dbReference type="AlphaFoldDB" id="A0A1I6SRF3"/>
<dbReference type="STRING" id="306541.SAMN05421668_11038"/>
<dbReference type="InterPro" id="IPR003594">
    <property type="entry name" value="HATPase_dom"/>
</dbReference>
<evidence type="ECO:0000256" key="3">
    <source>
        <dbReference type="ARBA" id="ARBA00012438"/>
    </source>
</evidence>
<dbReference type="InterPro" id="IPR050351">
    <property type="entry name" value="BphY/WalK/GraS-like"/>
</dbReference>
<dbReference type="NCBIfam" id="TIGR00229">
    <property type="entry name" value="sensory_box"/>
    <property type="match status" value="1"/>
</dbReference>
<keyword evidence="5" id="KW-0808">Transferase</keyword>
<keyword evidence="6" id="KW-0547">Nucleotide-binding</keyword>
<feature type="domain" description="Histidine kinase" evidence="12">
    <location>
        <begin position="431"/>
        <end position="637"/>
    </location>
</feature>
<dbReference type="Pfam" id="PF02518">
    <property type="entry name" value="HATPase_c"/>
    <property type="match status" value="1"/>
</dbReference>
<dbReference type="SUPFAM" id="SSF55785">
    <property type="entry name" value="PYP-like sensor domain (PAS domain)"/>
    <property type="match status" value="1"/>
</dbReference>
<dbReference type="Pfam" id="PF00512">
    <property type="entry name" value="HisKA"/>
    <property type="match status" value="1"/>
</dbReference>
<keyword evidence="16" id="KW-1185">Reference proteome</keyword>
<dbReference type="PRINTS" id="PR00344">
    <property type="entry name" value="BCTRLSENSOR"/>
</dbReference>
<evidence type="ECO:0000313" key="15">
    <source>
        <dbReference type="Proteomes" id="UP000199139"/>
    </source>
</evidence>
<dbReference type="CDD" id="cd00082">
    <property type="entry name" value="HisKA"/>
    <property type="match status" value="1"/>
</dbReference>
<evidence type="ECO:0000256" key="1">
    <source>
        <dbReference type="ARBA" id="ARBA00000085"/>
    </source>
</evidence>
<dbReference type="GO" id="GO:0000156">
    <property type="term" value="F:phosphorelay response regulator activity"/>
    <property type="evidence" value="ECO:0007669"/>
    <property type="project" value="TreeGrafter"/>
</dbReference>
<evidence type="ECO:0000256" key="4">
    <source>
        <dbReference type="ARBA" id="ARBA00022553"/>
    </source>
</evidence>
<feature type="transmembrane region" description="Helical" evidence="11">
    <location>
        <begin position="12"/>
        <end position="35"/>
    </location>
</feature>
<dbReference type="InterPro" id="IPR036890">
    <property type="entry name" value="HATPase_C_sf"/>
</dbReference>
<dbReference type="GO" id="GO:0030295">
    <property type="term" value="F:protein kinase activator activity"/>
    <property type="evidence" value="ECO:0007669"/>
    <property type="project" value="TreeGrafter"/>
</dbReference>
<reference evidence="14 15" key="1">
    <citation type="submission" date="2016-10" db="EMBL/GenBank/DDBJ databases">
        <authorList>
            <person name="de Groot N.N."/>
        </authorList>
    </citation>
    <scope>NUCLEOTIDE SEQUENCE [LARGE SCALE GENOMIC DNA]</scope>
    <source>
        <strain evidence="14 15">DSM 17074</strain>
    </source>
</reference>
<dbReference type="EC" id="2.7.13.3" evidence="3"/>
<evidence type="ECO:0000259" key="12">
    <source>
        <dbReference type="PROSITE" id="PS50109"/>
    </source>
</evidence>
<evidence type="ECO:0000313" key="16">
    <source>
        <dbReference type="Proteomes" id="UP000321773"/>
    </source>
</evidence>
<reference evidence="13 16" key="2">
    <citation type="submission" date="2019-07" db="EMBL/GenBank/DDBJ databases">
        <title>Whole genome shotgun sequence of Halolactibacillus miurensis NBRC 100873.</title>
        <authorList>
            <person name="Hosoyama A."/>
            <person name="Uohara A."/>
            <person name="Ohji S."/>
            <person name="Ichikawa N."/>
        </authorList>
    </citation>
    <scope>NUCLEOTIDE SEQUENCE [LARGE SCALE GENOMIC DNA]</scope>
    <source>
        <strain evidence="13 16">NBRC 100873</strain>
    </source>
</reference>
<accession>A0A1I6SRF3</accession>
<dbReference type="Gene3D" id="3.30.450.20">
    <property type="entry name" value="PAS domain"/>
    <property type="match status" value="1"/>
</dbReference>
<comment type="catalytic activity">
    <reaction evidence="1">
        <text>ATP + protein L-histidine = ADP + protein N-phospho-L-histidine.</text>
        <dbReference type="EC" id="2.7.13.3"/>
    </reaction>
</comment>
<dbReference type="InterPro" id="IPR035965">
    <property type="entry name" value="PAS-like_dom_sf"/>
</dbReference>
<evidence type="ECO:0000313" key="14">
    <source>
        <dbReference type="EMBL" id="SFS79512.1"/>
    </source>
</evidence>
<dbReference type="GO" id="GO:0007234">
    <property type="term" value="P:osmosensory signaling via phosphorelay pathway"/>
    <property type="evidence" value="ECO:0007669"/>
    <property type="project" value="TreeGrafter"/>
</dbReference>
<dbReference type="Proteomes" id="UP000199139">
    <property type="component" value="Unassembled WGS sequence"/>
</dbReference>
<proteinExistence type="predicted"/>
<gene>
    <name evidence="13" type="ORF">HMI01_11720</name>
    <name evidence="14" type="ORF">SAMN05421668_11038</name>
</gene>